<feature type="non-terminal residue" evidence="1">
    <location>
        <position position="63"/>
    </location>
</feature>
<evidence type="ECO:0000313" key="2">
    <source>
        <dbReference type="Proteomes" id="UP000663866"/>
    </source>
</evidence>
<dbReference type="Proteomes" id="UP000663866">
    <property type="component" value="Unassembled WGS sequence"/>
</dbReference>
<name>A0A821JKL5_9BILA</name>
<reference evidence="1" key="1">
    <citation type="submission" date="2021-02" db="EMBL/GenBank/DDBJ databases">
        <authorList>
            <person name="Nowell W R."/>
        </authorList>
    </citation>
    <scope>NUCLEOTIDE SEQUENCE</scope>
</reference>
<evidence type="ECO:0000313" key="1">
    <source>
        <dbReference type="EMBL" id="CAF4720422.1"/>
    </source>
</evidence>
<organism evidence="1 2">
    <name type="scientific">Rotaria magnacalcarata</name>
    <dbReference type="NCBI Taxonomy" id="392030"/>
    <lineage>
        <taxon>Eukaryota</taxon>
        <taxon>Metazoa</taxon>
        <taxon>Spiralia</taxon>
        <taxon>Gnathifera</taxon>
        <taxon>Rotifera</taxon>
        <taxon>Eurotatoria</taxon>
        <taxon>Bdelloidea</taxon>
        <taxon>Philodinida</taxon>
        <taxon>Philodinidae</taxon>
        <taxon>Rotaria</taxon>
    </lineage>
</organism>
<protein>
    <submittedName>
        <fullName evidence="1">Uncharacterized protein</fullName>
    </submittedName>
</protein>
<accession>A0A821JKL5</accession>
<proteinExistence type="predicted"/>
<gene>
    <name evidence="1" type="ORF">OVN521_LOCUS49060</name>
</gene>
<sequence>MQEMLSKLSPQQQFYEPSRVSAQSFLNDQFLLSAAALAASHSYPPPSSFLSTLAASNLLSSIN</sequence>
<keyword evidence="2" id="KW-1185">Reference proteome</keyword>
<dbReference type="EMBL" id="CAJOBG010105562">
    <property type="protein sequence ID" value="CAF4720422.1"/>
    <property type="molecule type" value="Genomic_DNA"/>
</dbReference>
<comment type="caution">
    <text evidence="1">The sequence shown here is derived from an EMBL/GenBank/DDBJ whole genome shotgun (WGS) entry which is preliminary data.</text>
</comment>
<dbReference type="AlphaFoldDB" id="A0A821JKL5"/>